<protein>
    <submittedName>
        <fullName evidence="2">Uncharacterized protein</fullName>
    </submittedName>
</protein>
<evidence type="ECO:0000256" key="1">
    <source>
        <dbReference type="SAM" id="Phobius"/>
    </source>
</evidence>
<comment type="caution">
    <text evidence="2">The sequence shown here is derived from an EMBL/GenBank/DDBJ whole genome shotgun (WGS) entry which is preliminary data.</text>
</comment>
<reference evidence="2 3" key="1">
    <citation type="journal article" date="2015" name="Genome Biol.">
        <title>Comparative genomics of Steinernema reveals deeply conserved gene regulatory networks.</title>
        <authorList>
            <person name="Dillman A.R."/>
            <person name="Macchietto M."/>
            <person name="Porter C.F."/>
            <person name="Rogers A."/>
            <person name="Williams B."/>
            <person name="Antoshechkin I."/>
            <person name="Lee M.M."/>
            <person name="Goodwin Z."/>
            <person name="Lu X."/>
            <person name="Lewis E.E."/>
            <person name="Goodrich-Blair H."/>
            <person name="Stock S.P."/>
            <person name="Adams B.J."/>
            <person name="Sternberg P.W."/>
            <person name="Mortazavi A."/>
        </authorList>
    </citation>
    <scope>NUCLEOTIDE SEQUENCE [LARGE SCALE GENOMIC DNA]</scope>
    <source>
        <strain evidence="2 3">ALL</strain>
    </source>
</reference>
<evidence type="ECO:0000313" key="3">
    <source>
        <dbReference type="Proteomes" id="UP000298663"/>
    </source>
</evidence>
<keyword evidence="1" id="KW-1133">Transmembrane helix</keyword>
<keyword evidence="1" id="KW-0812">Transmembrane</keyword>
<dbReference type="AlphaFoldDB" id="A0A4U5MJY4"/>
<gene>
    <name evidence="2" type="ORF">L596_021722</name>
</gene>
<dbReference type="Proteomes" id="UP000298663">
    <property type="component" value="Unassembled WGS sequence"/>
</dbReference>
<keyword evidence="3" id="KW-1185">Reference proteome</keyword>
<evidence type="ECO:0000313" key="2">
    <source>
        <dbReference type="EMBL" id="TKR69582.1"/>
    </source>
</evidence>
<feature type="transmembrane region" description="Helical" evidence="1">
    <location>
        <begin position="40"/>
        <end position="60"/>
    </location>
</feature>
<sequence>MIDWSYRLTQHRKTDHWKIFIYSLLSYIFLKDVWRELISIYLTEVTRFLLLFLFVATLLAHNGADSYQSSVIKDRELSSNNDTVIKSIIPCHLLRVVVNVRVKMTMCYDGCTPYFIYVIQSRAWCKLEVLNHTMQLKEKHIFLSIWKNTSKKRCL</sequence>
<proteinExistence type="predicted"/>
<accession>A0A4U5MJY4</accession>
<reference evidence="2 3" key="2">
    <citation type="journal article" date="2019" name="G3 (Bethesda)">
        <title>Hybrid Assembly of the Genome of the Entomopathogenic Nematode Steinernema carpocapsae Identifies the X-Chromosome.</title>
        <authorList>
            <person name="Serra L."/>
            <person name="Macchietto M."/>
            <person name="Macias-Munoz A."/>
            <person name="McGill C.J."/>
            <person name="Rodriguez I.M."/>
            <person name="Rodriguez B."/>
            <person name="Murad R."/>
            <person name="Mortazavi A."/>
        </authorList>
    </citation>
    <scope>NUCLEOTIDE SEQUENCE [LARGE SCALE GENOMIC DNA]</scope>
    <source>
        <strain evidence="2 3">ALL</strain>
    </source>
</reference>
<dbReference type="EMBL" id="AZBU02000007">
    <property type="protein sequence ID" value="TKR69582.1"/>
    <property type="molecule type" value="Genomic_DNA"/>
</dbReference>
<organism evidence="2 3">
    <name type="scientific">Steinernema carpocapsae</name>
    <name type="common">Entomopathogenic nematode</name>
    <dbReference type="NCBI Taxonomy" id="34508"/>
    <lineage>
        <taxon>Eukaryota</taxon>
        <taxon>Metazoa</taxon>
        <taxon>Ecdysozoa</taxon>
        <taxon>Nematoda</taxon>
        <taxon>Chromadorea</taxon>
        <taxon>Rhabditida</taxon>
        <taxon>Tylenchina</taxon>
        <taxon>Panagrolaimomorpha</taxon>
        <taxon>Strongyloidoidea</taxon>
        <taxon>Steinernematidae</taxon>
        <taxon>Steinernema</taxon>
    </lineage>
</organism>
<keyword evidence="1" id="KW-0472">Membrane</keyword>
<name>A0A4U5MJY4_STECR</name>